<evidence type="ECO:0000256" key="11">
    <source>
        <dbReference type="ARBA" id="ARBA00023201"/>
    </source>
</evidence>
<keyword evidence="7 14" id="KW-1133">Transmembrane helix</keyword>
<evidence type="ECO:0000256" key="6">
    <source>
        <dbReference type="ARBA" id="ARBA00022847"/>
    </source>
</evidence>
<dbReference type="GO" id="GO:0015293">
    <property type="term" value="F:symporter activity"/>
    <property type="evidence" value="ECO:0007669"/>
    <property type="project" value="UniProtKB-KW"/>
</dbReference>
<dbReference type="PANTHER" id="PTHR48086:SF3">
    <property type="entry name" value="SODIUM_PROLINE SYMPORTER"/>
    <property type="match status" value="1"/>
</dbReference>
<dbReference type="Pfam" id="PF00474">
    <property type="entry name" value="SSF"/>
    <property type="match status" value="1"/>
</dbReference>
<dbReference type="Proteomes" id="UP000215559">
    <property type="component" value="Unassembled WGS sequence"/>
</dbReference>
<feature type="transmembrane region" description="Helical" evidence="14">
    <location>
        <begin position="296"/>
        <end position="320"/>
    </location>
</feature>
<evidence type="ECO:0000313" key="16">
    <source>
        <dbReference type="Proteomes" id="UP000215559"/>
    </source>
</evidence>
<sequence>MPGESHPGQPGMAFCFGSQSRSKGVAMTQAVIIVGYLAVVFTIGILARRRARQSQEEFFLAGRTLGPVILLLTIAATNFSAFTVFGFAGAGYRFGYAYYPIMGFGTAFMALSFLLIGVPIWRAGKRLGAVSPPELIWLRFKNRPLRVAYLVVMVVFTLPYLAIQPMGAGYALQGLLGIPYVWGAALVTLVVVGYVLVGGMRGVVWTDALQGVLMLGAMAVVFLGLARALGGFTAANSRVFEELPELFTRPGGGARFTLGIWFSYMALWFLCDPMFPQLFQRFLAARDSRSLRMTTLFYPLVTGVLFFLPVGIGVMGRLVVPGLESKATDQILPLAVGKLLPGWVGALAIGCGLAALMSTMDSQLLTLGSMFVRDVRQLTSARRTRFLGKRLVVVLLALAGLALAIRPWSTILEIATETFTGLAVLFPVTLAAVYWRKTNPWAGLGSIIVGEAMVVLYHFKLLPGFGLLPVIPVIVVVTAVLIIGSLVAPARELESLARFPRKAWRWTAVFGIVFLLGIDFWNWNQAQLFWLNLPAWVWYFFGLTLLLFLLIALYLWTRKRAR</sequence>
<keyword evidence="11" id="KW-0739">Sodium transport</keyword>
<keyword evidence="8" id="KW-0915">Sodium</keyword>
<reference evidence="15 16" key="1">
    <citation type="submission" date="2017-07" db="EMBL/GenBank/DDBJ databases">
        <title>Recovery of genomes from metagenomes via a dereplication, aggregation, and scoring strategy.</title>
        <authorList>
            <person name="Sieber C.M."/>
            <person name="Probst A.J."/>
            <person name="Sharrar A."/>
            <person name="Thomas B.C."/>
            <person name="Hess M."/>
            <person name="Tringe S.G."/>
            <person name="Banfield J.F."/>
        </authorList>
    </citation>
    <scope>NUCLEOTIDE SEQUENCE [LARGE SCALE GENOMIC DNA]</scope>
    <source>
        <strain evidence="15">JGI_Cruoil_03_51_56</strain>
    </source>
</reference>
<comment type="subcellular location">
    <subcellularLocation>
        <location evidence="1">Cell membrane</location>
        <topology evidence="1">Multi-pass membrane protein</topology>
    </subcellularLocation>
</comment>
<dbReference type="InterPro" id="IPR038377">
    <property type="entry name" value="Na/Glc_symporter_sf"/>
</dbReference>
<keyword evidence="6" id="KW-0769">Symport</keyword>
<feature type="transmembrane region" description="Helical" evidence="14">
    <location>
        <begin position="212"/>
        <end position="234"/>
    </location>
</feature>
<feature type="transmembrane region" description="Helical" evidence="14">
    <location>
        <begin position="68"/>
        <end position="90"/>
    </location>
</feature>
<feature type="transmembrane region" description="Helical" evidence="14">
    <location>
        <begin position="254"/>
        <end position="275"/>
    </location>
</feature>
<accession>A0A235BNM8</accession>
<keyword evidence="3" id="KW-0813">Transport</keyword>
<evidence type="ECO:0000256" key="7">
    <source>
        <dbReference type="ARBA" id="ARBA00022989"/>
    </source>
</evidence>
<gene>
    <name evidence="15" type="ORF">CH330_09785</name>
</gene>
<keyword evidence="4" id="KW-1003">Cell membrane</keyword>
<dbReference type="Gene3D" id="1.20.1730.10">
    <property type="entry name" value="Sodium/glucose cotransporter"/>
    <property type="match status" value="1"/>
</dbReference>
<evidence type="ECO:0000256" key="1">
    <source>
        <dbReference type="ARBA" id="ARBA00004651"/>
    </source>
</evidence>
<comment type="similarity">
    <text evidence="2 13">Belongs to the sodium:solute symporter (SSF) (TC 2.A.21) family.</text>
</comment>
<feature type="transmembrane region" description="Helical" evidence="14">
    <location>
        <begin position="441"/>
        <end position="459"/>
    </location>
</feature>
<evidence type="ECO:0000256" key="13">
    <source>
        <dbReference type="RuleBase" id="RU362091"/>
    </source>
</evidence>
<comment type="caution">
    <text evidence="15">The sequence shown here is derived from an EMBL/GenBank/DDBJ whole genome shotgun (WGS) entry which is preliminary data.</text>
</comment>
<feature type="transmembrane region" description="Helical" evidence="14">
    <location>
        <begin position="147"/>
        <end position="168"/>
    </location>
</feature>
<evidence type="ECO:0000256" key="4">
    <source>
        <dbReference type="ARBA" id="ARBA00022475"/>
    </source>
</evidence>
<evidence type="ECO:0000313" key="15">
    <source>
        <dbReference type="EMBL" id="OYD13908.1"/>
    </source>
</evidence>
<evidence type="ECO:0000256" key="8">
    <source>
        <dbReference type="ARBA" id="ARBA00023053"/>
    </source>
</evidence>
<keyword evidence="5 14" id="KW-0812">Transmembrane</keyword>
<evidence type="ECO:0008006" key="17">
    <source>
        <dbReference type="Google" id="ProtNLM"/>
    </source>
</evidence>
<feature type="transmembrane region" description="Helical" evidence="14">
    <location>
        <begin position="180"/>
        <end position="200"/>
    </location>
</feature>
<keyword evidence="10 14" id="KW-0472">Membrane</keyword>
<dbReference type="PROSITE" id="PS50283">
    <property type="entry name" value="NA_SOLUT_SYMP_3"/>
    <property type="match status" value="1"/>
</dbReference>
<proteinExistence type="inferred from homology"/>
<dbReference type="CDD" id="cd10322">
    <property type="entry name" value="SLC5sbd"/>
    <property type="match status" value="1"/>
</dbReference>
<evidence type="ECO:0000256" key="5">
    <source>
        <dbReference type="ARBA" id="ARBA00022692"/>
    </source>
</evidence>
<evidence type="ECO:0000256" key="12">
    <source>
        <dbReference type="ARBA" id="ARBA00033708"/>
    </source>
</evidence>
<evidence type="ECO:0000256" key="10">
    <source>
        <dbReference type="ARBA" id="ARBA00023136"/>
    </source>
</evidence>
<feature type="transmembrane region" description="Helical" evidence="14">
    <location>
        <begin position="26"/>
        <end position="47"/>
    </location>
</feature>
<protein>
    <recommendedName>
        <fullName evidence="17">Na+/pantothenate symporter PanF</fullName>
    </recommendedName>
</protein>
<dbReference type="InterPro" id="IPR050277">
    <property type="entry name" value="Sodium:Solute_Symporter"/>
</dbReference>
<evidence type="ECO:0000256" key="14">
    <source>
        <dbReference type="SAM" id="Phobius"/>
    </source>
</evidence>
<keyword evidence="9" id="KW-0406">Ion transport</keyword>
<name>A0A235BNM8_UNCW3</name>
<evidence type="ECO:0000256" key="3">
    <source>
        <dbReference type="ARBA" id="ARBA00022448"/>
    </source>
</evidence>
<dbReference type="InterPro" id="IPR001734">
    <property type="entry name" value="Na/solute_symporter"/>
</dbReference>
<dbReference type="GO" id="GO:0006814">
    <property type="term" value="P:sodium ion transport"/>
    <property type="evidence" value="ECO:0007669"/>
    <property type="project" value="UniProtKB-KW"/>
</dbReference>
<dbReference type="EMBL" id="NOZP01000185">
    <property type="protein sequence ID" value="OYD13908.1"/>
    <property type="molecule type" value="Genomic_DNA"/>
</dbReference>
<feature type="transmembrane region" description="Helical" evidence="14">
    <location>
        <begin position="503"/>
        <end position="523"/>
    </location>
</feature>
<organism evidence="15 16">
    <name type="scientific">candidate division WOR-3 bacterium JGI_Cruoil_03_51_56</name>
    <dbReference type="NCBI Taxonomy" id="1973747"/>
    <lineage>
        <taxon>Bacteria</taxon>
        <taxon>Bacteria division WOR-3</taxon>
    </lineage>
</organism>
<feature type="transmembrane region" description="Helical" evidence="14">
    <location>
        <begin position="391"/>
        <end position="408"/>
    </location>
</feature>
<dbReference type="GO" id="GO:0005886">
    <property type="term" value="C:plasma membrane"/>
    <property type="evidence" value="ECO:0007669"/>
    <property type="project" value="UniProtKB-SubCell"/>
</dbReference>
<feature type="transmembrane region" description="Helical" evidence="14">
    <location>
        <begin position="340"/>
        <end position="360"/>
    </location>
</feature>
<feature type="transmembrane region" description="Helical" evidence="14">
    <location>
        <begin position="96"/>
        <end position="118"/>
    </location>
</feature>
<feature type="transmembrane region" description="Helical" evidence="14">
    <location>
        <begin position="535"/>
        <end position="556"/>
    </location>
</feature>
<dbReference type="AlphaFoldDB" id="A0A235BNM8"/>
<dbReference type="PANTHER" id="PTHR48086">
    <property type="entry name" value="SODIUM/PROLINE SYMPORTER-RELATED"/>
    <property type="match status" value="1"/>
</dbReference>
<evidence type="ECO:0000256" key="9">
    <source>
        <dbReference type="ARBA" id="ARBA00023065"/>
    </source>
</evidence>
<comment type="catalytic activity">
    <reaction evidence="12">
        <text>L-proline(in) + Na(+)(in) = L-proline(out) + Na(+)(out)</text>
        <dbReference type="Rhea" id="RHEA:28967"/>
        <dbReference type="ChEBI" id="CHEBI:29101"/>
        <dbReference type="ChEBI" id="CHEBI:60039"/>
    </reaction>
</comment>
<feature type="transmembrane region" description="Helical" evidence="14">
    <location>
        <begin position="414"/>
        <end position="434"/>
    </location>
</feature>
<feature type="transmembrane region" description="Helical" evidence="14">
    <location>
        <begin position="465"/>
        <end position="491"/>
    </location>
</feature>
<evidence type="ECO:0000256" key="2">
    <source>
        <dbReference type="ARBA" id="ARBA00006434"/>
    </source>
</evidence>